<organism evidence="1 2">
    <name type="scientific">Euplotes crassus</name>
    <dbReference type="NCBI Taxonomy" id="5936"/>
    <lineage>
        <taxon>Eukaryota</taxon>
        <taxon>Sar</taxon>
        <taxon>Alveolata</taxon>
        <taxon>Ciliophora</taxon>
        <taxon>Intramacronucleata</taxon>
        <taxon>Spirotrichea</taxon>
        <taxon>Hypotrichia</taxon>
        <taxon>Euplotida</taxon>
        <taxon>Euplotidae</taxon>
        <taxon>Moneuplotes</taxon>
    </lineage>
</organism>
<keyword evidence="2" id="KW-1185">Reference proteome</keyword>
<accession>A0AAD1XPA6</accession>
<evidence type="ECO:0000313" key="2">
    <source>
        <dbReference type="Proteomes" id="UP001295684"/>
    </source>
</evidence>
<gene>
    <name evidence="1" type="ORF">ECRASSUSDP1_LOCUS17810</name>
</gene>
<reference evidence="1" key="1">
    <citation type="submission" date="2023-07" db="EMBL/GenBank/DDBJ databases">
        <authorList>
            <consortium name="AG Swart"/>
            <person name="Singh M."/>
            <person name="Singh A."/>
            <person name="Seah K."/>
            <person name="Emmerich C."/>
        </authorList>
    </citation>
    <scope>NUCLEOTIDE SEQUENCE</scope>
    <source>
        <strain evidence="1">DP1</strain>
    </source>
</reference>
<evidence type="ECO:0000313" key="1">
    <source>
        <dbReference type="EMBL" id="CAI2376440.1"/>
    </source>
</evidence>
<dbReference type="Proteomes" id="UP001295684">
    <property type="component" value="Unassembled WGS sequence"/>
</dbReference>
<dbReference type="AlphaFoldDB" id="A0AAD1XPA6"/>
<name>A0AAD1XPA6_EUPCR</name>
<dbReference type="EMBL" id="CAMPGE010018000">
    <property type="protein sequence ID" value="CAI2376440.1"/>
    <property type="molecule type" value="Genomic_DNA"/>
</dbReference>
<proteinExistence type="predicted"/>
<comment type="caution">
    <text evidence="1">The sequence shown here is derived from an EMBL/GenBank/DDBJ whole genome shotgun (WGS) entry which is preliminary data.</text>
</comment>
<protein>
    <submittedName>
        <fullName evidence="1">Uncharacterized protein</fullName>
    </submittedName>
</protein>
<sequence>MQKYYLILPGHLCTSFEYLNTRNVDMLRSAFYESKRSIQWNYLFKLTDHGSNPKIS</sequence>